<reference evidence="1" key="1">
    <citation type="journal article" date="2021" name="Nat. Commun.">
        <title>Genetic determinants of endophytism in the Arabidopsis root mycobiome.</title>
        <authorList>
            <person name="Mesny F."/>
            <person name="Miyauchi S."/>
            <person name="Thiergart T."/>
            <person name="Pickel B."/>
            <person name="Atanasova L."/>
            <person name="Karlsson M."/>
            <person name="Huettel B."/>
            <person name="Barry K.W."/>
            <person name="Haridas S."/>
            <person name="Chen C."/>
            <person name="Bauer D."/>
            <person name="Andreopoulos W."/>
            <person name="Pangilinan J."/>
            <person name="LaButti K."/>
            <person name="Riley R."/>
            <person name="Lipzen A."/>
            <person name="Clum A."/>
            <person name="Drula E."/>
            <person name="Henrissat B."/>
            <person name="Kohler A."/>
            <person name="Grigoriev I.V."/>
            <person name="Martin F.M."/>
            <person name="Hacquard S."/>
        </authorList>
    </citation>
    <scope>NUCLEOTIDE SEQUENCE</scope>
    <source>
        <strain evidence="1">MPI-CAGE-CH-0230</strain>
    </source>
</reference>
<accession>A0A9P8XWA0</accession>
<dbReference type="EMBL" id="JAGTJQ010000010">
    <property type="protein sequence ID" value="KAH7021319.1"/>
    <property type="molecule type" value="Genomic_DNA"/>
</dbReference>
<protein>
    <submittedName>
        <fullName evidence="1">Uncharacterized protein</fullName>
    </submittedName>
</protein>
<evidence type="ECO:0000313" key="1">
    <source>
        <dbReference type="EMBL" id="KAH7021319.1"/>
    </source>
</evidence>
<dbReference type="GeneID" id="70181988"/>
<dbReference type="Proteomes" id="UP000756346">
    <property type="component" value="Unassembled WGS sequence"/>
</dbReference>
<name>A0A9P8XWA0_9PEZI</name>
<comment type="caution">
    <text evidence="1">The sequence shown here is derived from an EMBL/GenBank/DDBJ whole genome shotgun (WGS) entry which is preliminary data.</text>
</comment>
<dbReference type="RefSeq" id="XP_046007520.1">
    <property type="nucleotide sequence ID" value="XM_046152442.1"/>
</dbReference>
<evidence type="ECO:0000313" key="2">
    <source>
        <dbReference type="Proteomes" id="UP000756346"/>
    </source>
</evidence>
<proteinExistence type="predicted"/>
<dbReference type="AlphaFoldDB" id="A0A9P8XWA0"/>
<keyword evidence="2" id="KW-1185">Reference proteome</keyword>
<organism evidence="1 2">
    <name type="scientific">Microdochium trichocladiopsis</name>
    <dbReference type="NCBI Taxonomy" id="1682393"/>
    <lineage>
        <taxon>Eukaryota</taxon>
        <taxon>Fungi</taxon>
        <taxon>Dikarya</taxon>
        <taxon>Ascomycota</taxon>
        <taxon>Pezizomycotina</taxon>
        <taxon>Sordariomycetes</taxon>
        <taxon>Xylariomycetidae</taxon>
        <taxon>Xylariales</taxon>
        <taxon>Microdochiaceae</taxon>
        <taxon>Microdochium</taxon>
    </lineage>
</organism>
<gene>
    <name evidence="1" type="ORF">B0I36DRAFT_31200</name>
</gene>
<sequence>MPCCKLCSPHSLVLFGPGQRSPSTERSGAVRNTCHKSAKIAAMSCHCRHRCRRVGRLLHRRQRQAAAWSRMTPGRLRESPAALGGGLLGMLRWIQHSPEEAVAWMGVGGCWRKMMRCGPVHCQCLALEAGPGAVSRDRGRTYNGEGSRESKPQVVFKLARRAKVARFTSEHSRVQ</sequence>